<evidence type="ECO:0000313" key="1">
    <source>
        <dbReference type="EMBL" id="ACT93386.1"/>
    </source>
</evidence>
<sequence>MPYPKFSGIDFSKHDVIEFNPDQPDVGKGFRCGRGEFVSYIKGEKIRNELRSSTSKCWLLSCRDGLAAYVTLLADKLTMGTPILIDEDVRYTTFPAVKVGWLAADPRAKGSGSRLMEWAMEYVVLELVPRLGIRFLTVDALYDADLPGQPYDASGFYYKLGFRFTNPDEENPPSDGFRTMYFDLMPLIQQINQVTQP</sequence>
<organism evidence="1 2">
    <name type="scientific">Dyadobacter fermentans (strain ATCC 700827 / DSM 18053 / CIP 107007 / KCTC 52180 / NS114)</name>
    <dbReference type="NCBI Taxonomy" id="471854"/>
    <lineage>
        <taxon>Bacteria</taxon>
        <taxon>Pseudomonadati</taxon>
        <taxon>Bacteroidota</taxon>
        <taxon>Cytophagia</taxon>
        <taxon>Cytophagales</taxon>
        <taxon>Spirosomataceae</taxon>
        <taxon>Dyadobacter</taxon>
    </lineage>
</organism>
<dbReference type="KEGG" id="dfe:Dfer_2163"/>
<keyword evidence="2" id="KW-1185">Reference proteome</keyword>
<proteinExistence type="predicted"/>
<dbReference type="InterPro" id="IPR016181">
    <property type="entry name" value="Acyl_CoA_acyltransferase"/>
</dbReference>
<dbReference type="AlphaFoldDB" id="C6VYN1"/>
<dbReference type="STRING" id="471854.Dfer_2163"/>
<dbReference type="SUPFAM" id="SSF55729">
    <property type="entry name" value="Acyl-CoA N-acyltransferases (Nat)"/>
    <property type="match status" value="1"/>
</dbReference>
<dbReference type="Proteomes" id="UP000002011">
    <property type="component" value="Chromosome"/>
</dbReference>
<accession>C6VYN1</accession>
<protein>
    <recommendedName>
        <fullName evidence="3">N-acetyltransferase domain-containing protein</fullName>
    </recommendedName>
</protein>
<dbReference type="eggNOG" id="COG0454">
    <property type="taxonomic scope" value="Bacteria"/>
</dbReference>
<dbReference type="RefSeq" id="WP_015811638.1">
    <property type="nucleotide sequence ID" value="NC_013037.1"/>
</dbReference>
<dbReference type="EMBL" id="CP001619">
    <property type="protein sequence ID" value="ACT93386.1"/>
    <property type="molecule type" value="Genomic_DNA"/>
</dbReference>
<dbReference type="OrthoDB" id="947334at2"/>
<dbReference type="Gene3D" id="3.40.630.30">
    <property type="match status" value="1"/>
</dbReference>
<gene>
    <name evidence="1" type="ordered locus">Dfer_2163</name>
</gene>
<evidence type="ECO:0008006" key="3">
    <source>
        <dbReference type="Google" id="ProtNLM"/>
    </source>
</evidence>
<dbReference type="HOGENOM" id="CLU_1358426_0_0_10"/>
<name>C6VYN1_DYAFD</name>
<evidence type="ECO:0000313" key="2">
    <source>
        <dbReference type="Proteomes" id="UP000002011"/>
    </source>
</evidence>
<reference evidence="1 2" key="1">
    <citation type="journal article" date="2009" name="Stand. Genomic Sci.">
        <title>Complete genome sequence of Dyadobacter fermentans type strain (NS114).</title>
        <authorList>
            <person name="Lang E."/>
            <person name="Lapidus A."/>
            <person name="Chertkov O."/>
            <person name="Brettin T."/>
            <person name="Detter J.C."/>
            <person name="Han C."/>
            <person name="Copeland A."/>
            <person name="Glavina Del Rio T."/>
            <person name="Nolan M."/>
            <person name="Chen F."/>
            <person name="Lucas S."/>
            <person name="Tice H."/>
            <person name="Cheng J.F."/>
            <person name="Land M."/>
            <person name="Hauser L."/>
            <person name="Chang Y.J."/>
            <person name="Jeffries C.D."/>
            <person name="Kopitz M."/>
            <person name="Bruce D."/>
            <person name="Goodwin L."/>
            <person name="Pitluck S."/>
            <person name="Ovchinnikova G."/>
            <person name="Pati A."/>
            <person name="Ivanova N."/>
            <person name="Mavrommatis K."/>
            <person name="Chen A."/>
            <person name="Palaniappan K."/>
            <person name="Chain P."/>
            <person name="Bristow J."/>
            <person name="Eisen J.A."/>
            <person name="Markowitz V."/>
            <person name="Hugenholtz P."/>
            <person name="Goker M."/>
            <person name="Rohde M."/>
            <person name="Kyrpides N.C."/>
            <person name="Klenk H.P."/>
        </authorList>
    </citation>
    <scope>NUCLEOTIDE SEQUENCE [LARGE SCALE GENOMIC DNA]</scope>
    <source>
        <strain evidence="2">ATCC 700827 / DSM 18053 / CIP 107007 / KCTC 52180 / NS114</strain>
    </source>
</reference>